<dbReference type="Pfam" id="PF02470">
    <property type="entry name" value="MlaD"/>
    <property type="match status" value="1"/>
</dbReference>
<proteinExistence type="predicted"/>
<evidence type="ECO:0000259" key="1">
    <source>
        <dbReference type="Pfam" id="PF02470"/>
    </source>
</evidence>
<name>A0A382T2J9_9ZZZZ</name>
<feature type="domain" description="Mce/MlaD" evidence="1">
    <location>
        <begin position="39"/>
        <end position="119"/>
    </location>
</feature>
<reference evidence="2" key="1">
    <citation type="submission" date="2018-05" db="EMBL/GenBank/DDBJ databases">
        <authorList>
            <person name="Lanie J.A."/>
            <person name="Ng W.-L."/>
            <person name="Kazmierczak K.M."/>
            <person name="Andrzejewski T.M."/>
            <person name="Davidsen T.M."/>
            <person name="Wayne K.J."/>
            <person name="Tettelin H."/>
            <person name="Glass J.I."/>
            <person name="Rusch D."/>
            <person name="Podicherti R."/>
            <person name="Tsui H.-C.T."/>
            <person name="Winkler M.E."/>
        </authorList>
    </citation>
    <scope>NUCLEOTIDE SEQUENCE</scope>
</reference>
<dbReference type="AlphaFoldDB" id="A0A382T2J9"/>
<protein>
    <recommendedName>
        <fullName evidence="1">Mce/MlaD domain-containing protein</fullName>
    </recommendedName>
</protein>
<evidence type="ECO:0000313" key="2">
    <source>
        <dbReference type="EMBL" id="SVD15628.1"/>
    </source>
</evidence>
<dbReference type="EMBL" id="UINC01132980">
    <property type="protein sequence ID" value="SVD15628.1"/>
    <property type="molecule type" value="Genomic_DNA"/>
</dbReference>
<feature type="non-terminal residue" evidence="2">
    <location>
        <position position="149"/>
    </location>
</feature>
<gene>
    <name evidence="2" type="ORF">METZ01_LOCUS368482</name>
</gene>
<accession>A0A382T2J9</accession>
<dbReference type="PANTHER" id="PTHR36698">
    <property type="entry name" value="BLL5892 PROTEIN"/>
    <property type="match status" value="1"/>
</dbReference>
<sequence length="149" mass="16048">MATRAQKIRLALFLIFSSCVLAGFLLVVAGAQLLRQRIDYSIEFERSIGGLTAGDPVKYQGVTVGRVENTRVSAEDISLIVVDISLEAKKIPNAIRQDTQALLFSQGVTGLKYIELVAGSNDSPPLPPGSTIPARGTFFANIEERADVL</sequence>
<organism evidence="2">
    <name type="scientific">marine metagenome</name>
    <dbReference type="NCBI Taxonomy" id="408172"/>
    <lineage>
        <taxon>unclassified sequences</taxon>
        <taxon>metagenomes</taxon>
        <taxon>ecological metagenomes</taxon>
    </lineage>
</organism>
<dbReference type="PANTHER" id="PTHR36698:SF3">
    <property type="entry name" value="ABC-TYPE TRANSPORT AUXILIARY LIPOPROTEIN COMPONENT DOMAIN-CONTAINING PROTEIN"/>
    <property type="match status" value="1"/>
</dbReference>
<dbReference type="InterPro" id="IPR003399">
    <property type="entry name" value="Mce/MlaD"/>
</dbReference>